<dbReference type="OrthoDB" id="277961at2759"/>
<evidence type="ECO:0000256" key="1">
    <source>
        <dbReference type="ARBA" id="ARBA00004090"/>
    </source>
</evidence>
<evidence type="ECO:0000256" key="12">
    <source>
        <dbReference type="ARBA" id="ARBA00023242"/>
    </source>
</evidence>
<reference evidence="15" key="1">
    <citation type="submission" date="2021-04" db="EMBL/GenBank/DDBJ databases">
        <authorList>
            <consortium name="Wellcome Sanger Institute Data Sharing"/>
        </authorList>
    </citation>
    <scope>NUCLEOTIDE SEQUENCE [LARGE SCALE GENOMIC DNA]</scope>
</reference>
<evidence type="ECO:0000256" key="6">
    <source>
        <dbReference type="ARBA" id="ARBA00022454"/>
    </source>
</evidence>
<proteinExistence type="inferred from homology"/>
<dbReference type="InParanoid" id="A0A3Q1IT76"/>
<evidence type="ECO:0000256" key="8">
    <source>
        <dbReference type="ARBA" id="ARBA00022552"/>
    </source>
</evidence>
<protein>
    <recommendedName>
        <fullName evidence="5">Coiled-coil domain-containing protein 86</fullName>
    </recommendedName>
</protein>
<keyword evidence="7" id="KW-0690">Ribosome biogenesis</keyword>
<feature type="compositionally biased region" description="Basic and acidic residues" evidence="14">
    <location>
        <begin position="271"/>
        <end position="282"/>
    </location>
</feature>
<dbReference type="InterPro" id="IPR026570">
    <property type="entry name" value="CCDC86"/>
</dbReference>
<comment type="subcellular location">
    <subcellularLocation>
        <location evidence="2">Chromosome</location>
    </subcellularLocation>
    <subcellularLocation>
        <location evidence="3">Nucleus</location>
        <location evidence="3">Nucleolus</location>
    </subcellularLocation>
</comment>
<dbReference type="Proteomes" id="UP000265040">
    <property type="component" value="Chromosome 1"/>
</dbReference>
<evidence type="ECO:0000256" key="5">
    <source>
        <dbReference type="ARBA" id="ARBA00016738"/>
    </source>
</evidence>
<keyword evidence="9" id="KW-0597">Phosphoprotein</keyword>
<dbReference type="GO" id="GO:0005694">
    <property type="term" value="C:chromosome"/>
    <property type="evidence" value="ECO:0007669"/>
    <property type="project" value="UniProtKB-SubCell"/>
</dbReference>
<evidence type="ECO:0000256" key="14">
    <source>
        <dbReference type="SAM" id="MobiDB-lite"/>
    </source>
</evidence>
<dbReference type="Ensembl" id="ENSATET00000024013.3">
    <property type="protein sequence ID" value="ENSATEP00000023630.1"/>
    <property type="gene ID" value="ENSATEG00000016386.3"/>
</dbReference>
<keyword evidence="10" id="KW-0164">Citrullination</keyword>
<dbReference type="STRING" id="64144.ENSATEP00000023630"/>
<comment type="similarity">
    <text evidence="4">Belongs to the CGR1 family.</text>
</comment>
<comment type="function">
    <text evidence="13">Required for proper chromosome segregation during mitosis and error-free mitotic progression.</text>
</comment>
<dbReference type="PANTHER" id="PTHR13557">
    <property type="entry name" value="COILED-COIL DOMAIN-CONTAINING PROTEIN 86"/>
    <property type="match status" value="1"/>
</dbReference>
<dbReference type="GO" id="GO:0005730">
    <property type="term" value="C:nucleolus"/>
    <property type="evidence" value="ECO:0007669"/>
    <property type="project" value="UniProtKB-SubCell"/>
</dbReference>
<evidence type="ECO:0000313" key="15">
    <source>
        <dbReference type="Ensembl" id="ENSATEP00000023630.1"/>
    </source>
</evidence>
<evidence type="ECO:0000256" key="9">
    <source>
        <dbReference type="ARBA" id="ARBA00022553"/>
    </source>
</evidence>
<dbReference type="InterPro" id="IPR005579">
    <property type="entry name" value="Cgr1-like"/>
</dbReference>
<organism evidence="15 16">
    <name type="scientific">Anabas testudineus</name>
    <name type="common">Climbing perch</name>
    <name type="synonym">Anthias testudineus</name>
    <dbReference type="NCBI Taxonomy" id="64144"/>
    <lineage>
        <taxon>Eukaryota</taxon>
        <taxon>Metazoa</taxon>
        <taxon>Chordata</taxon>
        <taxon>Craniata</taxon>
        <taxon>Vertebrata</taxon>
        <taxon>Euteleostomi</taxon>
        <taxon>Actinopterygii</taxon>
        <taxon>Neopterygii</taxon>
        <taxon>Teleostei</taxon>
        <taxon>Neoteleostei</taxon>
        <taxon>Acanthomorphata</taxon>
        <taxon>Anabantaria</taxon>
        <taxon>Anabantiformes</taxon>
        <taxon>Anabantoidei</taxon>
        <taxon>Anabantidae</taxon>
        <taxon>Anabas</taxon>
    </lineage>
</organism>
<feature type="region of interest" description="Disordered" evidence="14">
    <location>
        <begin position="1"/>
        <end position="164"/>
    </location>
</feature>
<feature type="region of interest" description="Disordered" evidence="14">
    <location>
        <begin position="263"/>
        <end position="282"/>
    </location>
</feature>
<dbReference type="PANTHER" id="PTHR13557:SF1">
    <property type="entry name" value="COILED-COIL DOMAIN-CONTAINING PROTEIN 86"/>
    <property type="match status" value="1"/>
</dbReference>
<evidence type="ECO:0000256" key="3">
    <source>
        <dbReference type="ARBA" id="ARBA00004604"/>
    </source>
</evidence>
<sequence>MTRRQKAIPEEKTDSDAGPEAEEVQDPPPEARRTRSGRAIRTPAALLESKAPVRTPSRRTRRSALQELPVVEERNTDEVEQKPEGLSEEKSSMSAEPEPAEPNSEGGSGVSADSHLSRSAPAETGPTGTETVPQKKPRLDPSGKQNPAIPLGKPKSGRVWKDRSKQRFSALVRDKSLCTSWQKKMDAKREKDLVKQYSLQLKEEKAKQKEEKRKRREENLKRRAENERKAEIVQVIRNTTKIKRMKKKQLRKIEKRDTLALLQKSQKQNVKAKEQKNKQELT</sequence>
<evidence type="ECO:0000256" key="4">
    <source>
        <dbReference type="ARBA" id="ARBA00007869"/>
    </source>
</evidence>
<evidence type="ECO:0000256" key="11">
    <source>
        <dbReference type="ARBA" id="ARBA00023054"/>
    </source>
</evidence>
<feature type="compositionally biased region" description="Low complexity" evidence="14">
    <location>
        <begin position="92"/>
        <end position="105"/>
    </location>
</feature>
<evidence type="ECO:0000256" key="13">
    <source>
        <dbReference type="ARBA" id="ARBA00093307"/>
    </source>
</evidence>
<accession>A0A3Q1IT76</accession>
<dbReference type="GO" id="GO:0006364">
    <property type="term" value="P:rRNA processing"/>
    <property type="evidence" value="ECO:0007669"/>
    <property type="project" value="UniProtKB-KW"/>
</dbReference>
<keyword evidence="16" id="KW-1185">Reference proteome</keyword>
<name>A0A3Q1IT76_ANATE</name>
<dbReference type="OMA" id="RVWKNRN"/>
<dbReference type="GeneTree" id="ENSGT00390000017281"/>
<reference evidence="15" key="2">
    <citation type="submission" date="2025-08" db="UniProtKB">
        <authorList>
            <consortium name="Ensembl"/>
        </authorList>
    </citation>
    <scope>IDENTIFICATION</scope>
</reference>
<keyword evidence="12" id="KW-0539">Nucleus</keyword>
<feature type="region of interest" description="Disordered" evidence="14">
    <location>
        <begin position="202"/>
        <end position="230"/>
    </location>
</feature>
<keyword evidence="11" id="KW-0175">Coiled coil</keyword>
<dbReference type="RefSeq" id="XP_026216052.1">
    <property type="nucleotide sequence ID" value="XM_026360267.1"/>
</dbReference>
<evidence type="ECO:0000256" key="7">
    <source>
        <dbReference type="ARBA" id="ARBA00022517"/>
    </source>
</evidence>
<dbReference type="AlphaFoldDB" id="A0A3Q1IT76"/>
<dbReference type="Pfam" id="PF03879">
    <property type="entry name" value="Cgr1"/>
    <property type="match status" value="1"/>
</dbReference>
<reference evidence="15" key="3">
    <citation type="submission" date="2025-09" db="UniProtKB">
        <authorList>
            <consortium name="Ensembl"/>
        </authorList>
    </citation>
    <scope>IDENTIFICATION</scope>
</reference>
<evidence type="ECO:0000256" key="2">
    <source>
        <dbReference type="ARBA" id="ARBA00004286"/>
    </source>
</evidence>
<dbReference type="GeneID" id="113162232"/>
<comment type="function">
    <text evidence="1">Involved in nucleolar integrity and required for processing of the pre-rRNA for the 60S ribosome subunit.</text>
</comment>
<dbReference type="CTD" id="79080"/>
<keyword evidence="6" id="KW-0158">Chromosome</keyword>
<feature type="compositionally biased region" description="Basic and acidic residues" evidence="14">
    <location>
        <begin position="71"/>
        <end position="91"/>
    </location>
</feature>
<evidence type="ECO:0000256" key="10">
    <source>
        <dbReference type="ARBA" id="ARBA00022934"/>
    </source>
</evidence>
<evidence type="ECO:0000313" key="16">
    <source>
        <dbReference type="Proteomes" id="UP000265040"/>
    </source>
</evidence>
<keyword evidence="8" id="KW-0698">rRNA processing</keyword>